<name>A0ABW1FXQ1_9ACTN</name>
<accession>A0ABW1FXQ1</accession>
<feature type="transmembrane region" description="Helical" evidence="1">
    <location>
        <begin position="29"/>
        <end position="48"/>
    </location>
</feature>
<organism evidence="2 3">
    <name type="scientific">Streptacidiphilus monticola</name>
    <dbReference type="NCBI Taxonomy" id="2161674"/>
    <lineage>
        <taxon>Bacteria</taxon>
        <taxon>Bacillati</taxon>
        <taxon>Actinomycetota</taxon>
        <taxon>Actinomycetes</taxon>
        <taxon>Kitasatosporales</taxon>
        <taxon>Streptomycetaceae</taxon>
        <taxon>Streptacidiphilus</taxon>
    </lineage>
</organism>
<dbReference type="RefSeq" id="WP_380579410.1">
    <property type="nucleotide sequence ID" value="NZ_JBHSQJ010000010.1"/>
</dbReference>
<dbReference type="Proteomes" id="UP001596174">
    <property type="component" value="Unassembled WGS sequence"/>
</dbReference>
<evidence type="ECO:0000313" key="3">
    <source>
        <dbReference type="Proteomes" id="UP001596174"/>
    </source>
</evidence>
<keyword evidence="1" id="KW-0812">Transmembrane</keyword>
<evidence type="ECO:0000313" key="2">
    <source>
        <dbReference type="EMBL" id="MFC5906214.1"/>
    </source>
</evidence>
<dbReference type="EMBL" id="JBHSQJ010000010">
    <property type="protein sequence ID" value="MFC5906214.1"/>
    <property type="molecule type" value="Genomic_DNA"/>
</dbReference>
<proteinExistence type="predicted"/>
<comment type="caution">
    <text evidence="2">The sequence shown here is derived from an EMBL/GenBank/DDBJ whole genome shotgun (WGS) entry which is preliminary data.</text>
</comment>
<gene>
    <name evidence="2" type="ORF">ACFP3V_03120</name>
</gene>
<keyword evidence="1" id="KW-0472">Membrane</keyword>
<reference evidence="3" key="1">
    <citation type="journal article" date="2019" name="Int. J. Syst. Evol. Microbiol.">
        <title>The Global Catalogue of Microorganisms (GCM) 10K type strain sequencing project: providing services to taxonomists for standard genome sequencing and annotation.</title>
        <authorList>
            <consortium name="The Broad Institute Genomics Platform"/>
            <consortium name="The Broad Institute Genome Sequencing Center for Infectious Disease"/>
            <person name="Wu L."/>
            <person name="Ma J."/>
        </authorList>
    </citation>
    <scope>NUCLEOTIDE SEQUENCE [LARGE SCALE GENOMIC DNA]</scope>
    <source>
        <strain evidence="3">JCM 4816</strain>
    </source>
</reference>
<evidence type="ECO:0008006" key="4">
    <source>
        <dbReference type="Google" id="ProtNLM"/>
    </source>
</evidence>
<protein>
    <recommendedName>
        <fullName evidence="4">Secreted protein</fullName>
    </recommendedName>
</protein>
<keyword evidence="3" id="KW-1185">Reference proteome</keyword>
<sequence>MPRFAVLAFALAVLALVAAVVAVAAGFWLGLAFVLLAGIASNVGWISYKRAQ</sequence>
<evidence type="ECO:0000256" key="1">
    <source>
        <dbReference type="SAM" id="Phobius"/>
    </source>
</evidence>
<keyword evidence="1" id="KW-1133">Transmembrane helix</keyword>